<sequence length="274" mass="30908">MNAFARRRLRYSAAALTLVAALWAWLWWVDASLGATAYQSGYVLYGMVVFLAAYNLRKKLPGLPLGSSRVWLQLHLYVGVTSVFLLGTHISWRQPNGYFETALFALYAATVGSGVWGLYLTRTIPKQLARTSEQFVWERIPRLRSDLLRRSRAAVLQCVSQTGVTTLAEFYSDRVDNYLAAPRGAAYFVRPSSAVRRRVMAELTDLRRFLTEAEEAASEKLFAIIRKKDDLDFHQARQGLLKGWLFLHIALTYTLIAFATLHGVVALAMRGGPR</sequence>
<reference evidence="2 3" key="1">
    <citation type="submission" date="2019-02" db="EMBL/GenBank/DDBJ databases">
        <title>Deep-cultivation of Planctomycetes and their phenomic and genomic characterization uncovers novel biology.</title>
        <authorList>
            <person name="Wiegand S."/>
            <person name="Jogler M."/>
            <person name="Boedeker C."/>
            <person name="Pinto D."/>
            <person name="Vollmers J."/>
            <person name="Rivas-Marin E."/>
            <person name="Kohn T."/>
            <person name="Peeters S.H."/>
            <person name="Heuer A."/>
            <person name="Rast P."/>
            <person name="Oberbeckmann S."/>
            <person name="Bunk B."/>
            <person name="Jeske O."/>
            <person name="Meyerdierks A."/>
            <person name="Storesund J.E."/>
            <person name="Kallscheuer N."/>
            <person name="Luecker S."/>
            <person name="Lage O.M."/>
            <person name="Pohl T."/>
            <person name="Merkel B.J."/>
            <person name="Hornburger P."/>
            <person name="Mueller R.-W."/>
            <person name="Bruemmer F."/>
            <person name="Labrenz M."/>
            <person name="Spormann A.M."/>
            <person name="Op Den Camp H."/>
            <person name="Overmann J."/>
            <person name="Amann R."/>
            <person name="Jetten M.S.M."/>
            <person name="Mascher T."/>
            <person name="Medema M.H."/>
            <person name="Devos D.P."/>
            <person name="Kaster A.-K."/>
            <person name="Ovreas L."/>
            <person name="Rohde M."/>
            <person name="Galperin M.Y."/>
            <person name="Jogler C."/>
        </authorList>
    </citation>
    <scope>NUCLEOTIDE SEQUENCE [LARGE SCALE GENOMIC DNA]</scope>
    <source>
        <strain evidence="2 3">KOR34</strain>
    </source>
</reference>
<dbReference type="AlphaFoldDB" id="A0A5C5UZI3"/>
<feature type="transmembrane region" description="Helical" evidence="1">
    <location>
        <begin position="74"/>
        <end position="92"/>
    </location>
</feature>
<organism evidence="2 3">
    <name type="scientific">Posidoniimonas corsicana</name>
    <dbReference type="NCBI Taxonomy" id="1938618"/>
    <lineage>
        <taxon>Bacteria</taxon>
        <taxon>Pseudomonadati</taxon>
        <taxon>Planctomycetota</taxon>
        <taxon>Planctomycetia</taxon>
        <taxon>Pirellulales</taxon>
        <taxon>Lacipirellulaceae</taxon>
        <taxon>Posidoniimonas</taxon>
    </lineage>
</organism>
<comment type="caution">
    <text evidence="2">The sequence shown here is derived from an EMBL/GenBank/DDBJ whole genome shotgun (WGS) entry which is preliminary data.</text>
</comment>
<keyword evidence="1" id="KW-1133">Transmembrane helix</keyword>
<gene>
    <name evidence="2" type="ORF">KOR34_44040</name>
</gene>
<protein>
    <recommendedName>
        <fullName evidence="4">Ferric reductase like transmembrane component</fullName>
    </recommendedName>
</protein>
<feature type="transmembrane region" description="Helical" evidence="1">
    <location>
        <begin position="12"/>
        <end position="29"/>
    </location>
</feature>
<feature type="transmembrane region" description="Helical" evidence="1">
    <location>
        <begin position="98"/>
        <end position="120"/>
    </location>
</feature>
<feature type="transmembrane region" description="Helical" evidence="1">
    <location>
        <begin position="244"/>
        <end position="269"/>
    </location>
</feature>
<dbReference type="RefSeq" id="WP_146568212.1">
    <property type="nucleotide sequence ID" value="NZ_SIHJ01000004.1"/>
</dbReference>
<accession>A0A5C5UZI3</accession>
<dbReference type="EMBL" id="SIHJ01000004">
    <property type="protein sequence ID" value="TWT31030.1"/>
    <property type="molecule type" value="Genomic_DNA"/>
</dbReference>
<name>A0A5C5UZI3_9BACT</name>
<dbReference type="OrthoDB" id="8480418at2"/>
<evidence type="ECO:0008006" key="4">
    <source>
        <dbReference type="Google" id="ProtNLM"/>
    </source>
</evidence>
<keyword evidence="1" id="KW-0472">Membrane</keyword>
<evidence type="ECO:0000313" key="2">
    <source>
        <dbReference type="EMBL" id="TWT31030.1"/>
    </source>
</evidence>
<evidence type="ECO:0000256" key="1">
    <source>
        <dbReference type="SAM" id="Phobius"/>
    </source>
</evidence>
<dbReference type="Proteomes" id="UP000316714">
    <property type="component" value="Unassembled WGS sequence"/>
</dbReference>
<proteinExistence type="predicted"/>
<evidence type="ECO:0000313" key="3">
    <source>
        <dbReference type="Proteomes" id="UP000316714"/>
    </source>
</evidence>
<keyword evidence="1" id="KW-0812">Transmembrane</keyword>
<keyword evidence="3" id="KW-1185">Reference proteome</keyword>
<feature type="transmembrane region" description="Helical" evidence="1">
    <location>
        <begin position="35"/>
        <end position="54"/>
    </location>
</feature>